<gene>
    <name evidence="2" type="ORF">B296_00050377</name>
</gene>
<evidence type="ECO:0000313" key="2">
    <source>
        <dbReference type="EMBL" id="RRT47357.1"/>
    </source>
</evidence>
<evidence type="ECO:0000256" key="1">
    <source>
        <dbReference type="SAM" id="MobiDB-lite"/>
    </source>
</evidence>
<proteinExistence type="predicted"/>
<name>A0A426Y6H0_ENSVE</name>
<evidence type="ECO:0000313" key="3">
    <source>
        <dbReference type="Proteomes" id="UP000287651"/>
    </source>
</evidence>
<protein>
    <submittedName>
        <fullName evidence="2">Uncharacterized protein</fullName>
    </submittedName>
</protein>
<sequence>MAGMSKLEAPVASSRSSTLDAAEHRATRRRKMVSKQRGRRARRRPASDADAASVSPLTSAALLSFPFTSKSL</sequence>
<reference evidence="2 3" key="1">
    <citation type="journal article" date="2014" name="Agronomy (Basel)">
        <title>A Draft Genome Sequence for Ensete ventricosum, the Drought-Tolerant Tree Against Hunger.</title>
        <authorList>
            <person name="Harrison J."/>
            <person name="Moore K.A."/>
            <person name="Paszkiewicz K."/>
            <person name="Jones T."/>
            <person name="Grant M."/>
            <person name="Ambacheew D."/>
            <person name="Muzemil S."/>
            <person name="Studholme D.J."/>
        </authorList>
    </citation>
    <scope>NUCLEOTIDE SEQUENCE [LARGE SCALE GENOMIC DNA]</scope>
</reference>
<feature type="region of interest" description="Disordered" evidence="1">
    <location>
        <begin position="1"/>
        <end position="53"/>
    </location>
</feature>
<organism evidence="2 3">
    <name type="scientific">Ensete ventricosum</name>
    <name type="common">Abyssinian banana</name>
    <name type="synonym">Musa ensete</name>
    <dbReference type="NCBI Taxonomy" id="4639"/>
    <lineage>
        <taxon>Eukaryota</taxon>
        <taxon>Viridiplantae</taxon>
        <taxon>Streptophyta</taxon>
        <taxon>Embryophyta</taxon>
        <taxon>Tracheophyta</taxon>
        <taxon>Spermatophyta</taxon>
        <taxon>Magnoliopsida</taxon>
        <taxon>Liliopsida</taxon>
        <taxon>Zingiberales</taxon>
        <taxon>Musaceae</taxon>
        <taxon>Ensete</taxon>
    </lineage>
</organism>
<feature type="compositionally biased region" description="Basic residues" evidence="1">
    <location>
        <begin position="26"/>
        <end position="44"/>
    </location>
</feature>
<dbReference type="EMBL" id="AMZH03014601">
    <property type="protein sequence ID" value="RRT47357.1"/>
    <property type="molecule type" value="Genomic_DNA"/>
</dbReference>
<dbReference type="AlphaFoldDB" id="A0A426Y6H0"/>
<comment type="caution">
    <text evidence="2">The sequence shown here is derived from an EMBL/GenBank/DDBJ whole genome shotgun (WGS) entry which is preliminary data.</text>
</comment>
<accession>A0A426Y6H0</accession>
<dbReference type="Proteomes" id="UP000287651">
    <property type="component" value="Unassembled WGS sequence"/>
</dbReference>